<evidence type="ECO:0000259" key="10">
    <source>
        <dbReference type="Pfam" id="PF14380"/>
    </source>
</evidence>
<reference evidence="11" key="1">
    <citation type="submission" date="2020-06" db="EMBL/GenBank/DDBJ databases">
        <authorList>
            <person name="Li T."/>
            <person name="Hu X."/>
            <person name="Zhang T."/>
            <person name="Song X."/>
            <person name="Zhang H."/>
            <person name="Dai N."/>
            <person name="Sheng W."/>
            <person name="Hou X."/>
            <person name="Wei L."/>
        </authorList>
    </citation>
    <scope>NUCLEOTIDE SEQUENCE</scope>
    <source>
        <strain evidence="11">3651</strain>
        <tissue evidence="11">Leaf</tissue>
    </source>
</reference>
<evidence type="ECO:0000256" key="3">
    <source>
        <dbReference type="ARBA" id="ARBA00022729"/>
    </source>
</evidence>
<dbReference type="SUPFAM" id="SSF56112">
    <property type="entry name" value="Protein kinase-like (PK-like)"/>
    <property type="match status" value="1"/>
</dbReference>
<reference evidence="11" key="2">
    <citation type="journal article" date="2024" name="Plant">
        <title>Genomic evolution and insights into agronomic trait innovations of Sesamum species.</title>
        <authorList>
            <person name="Miao H."/>
            <person name="Wang L."/>
            <person name="Qu L."/>
            <person name="Liu H."/>
            <person name="Sun Y."/>
            <person name="Le M."/>
            <person name="Wang Q."/>
            <person name="Wei S."/>
            <person name="Zheng Y."/>
            <person name="Lin W."/>
            <person name="Duan Y."/>
            <person name="Cao H."/>
            <person name="Xiong S."/>
            <person name="Wang X."/>
            <person name="Wei L."/>
            <person name="Li C."/>
            <person name="Ma Q."/>
            <person name="Ju M."/>
            <person name="Zhao R."/>
            <person name="Li G."/>
            <person name="Mu C."/>
            <person name="Tian Q."/>
            <person name="Mei H."/>
            <person name="Zhang T."/>
            <person name="Gao T."/>
            <person name="Zhang H."/>
        </authorList>
    </citation>
    <scope>NUCLEOTIDE SEQUENCE</scope>
    <source>
        <strain evidence="11">3651</strain>
    </source>
</reference>
<sequence>MLRSLVITLTAALLTAAYSQPTTTTYPNCNRTFSCGPITNITYPFSGGDRPAHCGLPDFALTCRNNTITELIQNSLTYRVLQLDQAQRTLILSRSDLYNDTCPAEFHNTTLNSTLFSYDGPPNEALNLFYGCNTSGMRISPYNLFPCNSTGLNFTDAYFLIGPVPSDPVLRIVSCSMSVSVPVLRTAGNQLTNSRLSLGEALMQGFAVNYSDPYQRLCSECSRLGGQCGFDSVLGRPLCICGDRPCPFALTLKPEGSTNATGPFVGSRKVLSDLHKYVIIGVSLGIAGIVISSVIIFYIRKQFKMQEADQEISHKSDVYSYGMMLLEMAGARNFDGIEAIQSSENYFPDKIYKHVVLKNEKLDDLMTDEQEETARKMLLVGLWCIQTAPSDRPSMTKRSCRVFSKWFNGSLFLVVAVISSWILISRRQPGYPDGGRLGPGG</sequence>
<dbReference type="Proteomes" id="UP001293254">
    <property type="component" value="Unassembled WGS sequence"/>
</dbReference>
<evidence type="ECO:0000256" key="8">
    <source>
        <dbReference type="SAM" id="SignalP"/>
    </source>
</evidence>
<comment type="subcellular location">
    <subcellularLocation>
        <location evidence="1">Membrane</location>
        <topology evidence="1">Single-pass membrane protein</topology>
    </subcellularLocation>
</comment>
<dbReference type="InterPro" id="IPR011009">
    <property type="entry name" value="Kinase-like_dom_sf"/>
</dbReference>
<dbReference type="GO" id="GO:0030247">
    <property type="term" value="F:polysaccharide binding"/>
    <property type="evidence" value="ECO:0007669"/>
    <property type="project" value="InterPro"/>
</dbReference>
<feature type="transmembrane region" description="Helical" evidence="7">
    <location>
        <begin position="406"/>
        <end position="424"/>
    </location>
</feature>
<dbReference type="PANTHER" id="PTHR33138:SF90">
    <property type="entry name" value="WALL-ASSOCIATED RECEPTOR KINASE GALACTURONAN-BINDING DOMAIN-CONTAINING PROTEIN"/>
    <property type="match status" value="1"/>
</dbReference>
<evidence type="ECO:0000256" key="7">
    <source>
        <dbReference type="SAM" id="Phobius"/>
    </source>
</evidence>
<keyword evidence="4" id="KW-0325">Glycoprotein</keyword>
<gene>
    <name evidence="11" type="ORF">Salat_2472900</name>
</gene>
<comment type="caution">
    <text evidence="11">The sequence shown here is derived from an EMBL/GenBank/DDBJ whole genome shotgun (WGS) entry which is preliminary data.</text>
</comment>
<feature type="domain" description="Wall-associated receptor kinase galacturonan-binding" evidence="9">
    <location>
        <begin position="29"/>
        <end position="93"/>
    </location>
</feature>
<dbReference type="AlphaFoldDB" id="A0AAE1XRX8"/>
<feature type="domain" description="Wall-associated receptor kinase C-terminal" evidence="10">
    <location>
        <begin position="173"/>
        <end position="243"/>
    </location>
</feature>
<keyword evidence="11" id="KW-0675">Receptor</keyword>
<keyword evidence="7" id="KW-0812">Transmembrane</keyword>
<dbReference type="InterPro" id="IPR025287">
    <property type="entry name" value="WAK_GUB"/>
</dbReference>
<comment type="catalytic activity">
    <reaction evidence="6">
        <text>L-seryl-[protein] + ATP = O-phospho-L-seryl-[protein] + ADP + H(+)</text>
        <dbReference type="Rhea" id="RHEA:17989"/>
        <dbReference type="Rhea" id="RHEA-COMP:9863"/>
        <dbReference type="Rhea" id="RHEA-COMP:11604"/>
        <dbReference type="ChEBI" id="CHEBI:15378"/>
        <dbReference type="ChEBI" id="CHEBI:29999"/>
        <dbReference type="ChEBI" id="CHEBI:30616"/>
        <dbReference type="ChEBI" id="CHEBI:83421"/>
        <dbReference type="ChEBI" id="CHEBI:456216"/>
        <dbReference type="EC" id="2.7.11.1"/>
    </reaction>
</comment>
<feature type="chain" id="PRO_5042255560" description="non-specific serine/threonine protein kinase" evidence="8">
    <location>
        <begin position="20"/>
        <end position="441"/>
    </location>
</feature>
<evidence type="ECO:0000313" key="11">
    <source>
        <dbReference type="EMBL" id="KAK4416474.1"/>
    </source>
</evidence>
<evidence type="ECO:0000256" key="5">
    <source>
        <dbReference type="ARBA" id="ARBA00047899"/>
    </source>
</evidence>
<dbReference type="GO" id="GO:0016020">
    <property type="term" value="C:membrane"/>
    <property type="evidence" value="ECO:0007669"/>
    <property type="project" value="UniProtKB-SubCell"/>
</dbReference>
<accession>A0AAE1XRX8</accession>
<feature type="signal peptide" evidence="8">
    <location>
        <begin position="1"/>
        <end position="19"/>
    </location>
</feature>
<evidence type="ECO:0000313" key="12">
    <source>
        <dbReference type="Proteomes" id="UP001293254"/>
    </source>
</evidence>
<dbReference type="Gene3D" id="1.10.510.10">
    <property type="entry name" value="Transferase(Phosphotransferase) domain 1"/>
    <property type="match status" value="1"/>
</dbReference>
<organism evidence="11 12">
    <name type="scientific">Sesamum alatum</name>
    <dbReference type="NCBI Taxonomy" id="300844"/>
    <lineage>
        <taxon>Eukaryota</taxon>
        <taxon>Viridiplantae</taxon>
        <taxon>Streptophyta</taxon>
        <taxon>Embryophyta</taxon>
        <taxon>Tracheophyta</taxon>
        <taxon>Spermatophyta</taxon>
        <taxon>Magnoliopsida</taxon>
        <taxon>eudicotyledons</taxon>
        <taxon>Gunneridae</taxon>
        <taxon>Pentapetalae</taxon>
        <taxon>asterids</taxon>
        <taxon>lamiids</taxon>
        <taxon>Lamiales</taxon>
        <taxon>Pedaliaceae</taxon>
        <taxon>Sesamum</taxon>
    </lineage>
</organism>
<name>A0AAE1XRX8_9LAMI</name>
<dbReference type="EC" id="2.7.11.1" evidence="2"/>
<feature type="transmembrane region" description="Helical" evidence="7">
    <location>
        <begin position="277"/>
        <end position="299"/>
    </location>
</feature>
<evidence type="ECO:0000259" key="9">
    <source>
        <dbReference type="Pfam" id="PF13947"/>
    </source>
</evidence>
<dbReference type="GO" id="GO:0004674">
    <property type="term" value="F:protein serine/threonine kinase activity"/>
    <property type="evidence" value="ECO:0007669"/>
    <property type="project" value="UniProtKB-EC"/>
</dbReference>
<comment type="catalytic activity">
    <reaction evidence="5">
        <text>L-threonyl-[protein] + ATP = O-phospho-L-threonyl-[protein] + ADP + H(+)</text>
        <dbReference type="Rhea" id="RHEA:46608"/>
        <dbReference type="Rhea" id="RHEA-COMP:11060"/>
        <dbReference type="Rhea" id="RHEA-COMP:11605"/>
        <dbReference type="ChEBI" id="CHEBI:15378"/>
        <dbReference type="ChEBI" id="CHEBI:30013"/>
        <dbReference type="ChEBI" id="CHEBI:30616"/>
        <dbReference type="ChEBI" id="CHEBI:61977"/>
        <dbReference type="ChEBI" id="CHEBI:456216"/>
        <dbReference type="EC" id="2.7.11.1"/>
    </reaction>
</comment>
<evidence type="ECO:0000256" key="6">
    <source>
        <dbReference type="ARBA" id="ARBA00048679"/>
    </source>
</evidence>
<dbReference type="EMBL" id="JACGWO010000010">
    <property type="protein sequence ID" value="KAK4416474.1"/>
    <property type="molecule type" value="Genomic_DNA"/>
</dbReference>
<evidence type="ECO:0000256" key="4">
    <source>
        <dbReference type="ARBA" id="ARBA00023180"/>
    </source>
</evidence>
<keyword evidence="11" id="KW-0418">Kinase</keyword>
<evidence type="ECO:0000256" key="2">
    <source>
        <dbReference type="ARBA" id="ARBA00012513"/>
    </source>
</evidence>
<proteinExistence type="predicted"/>
<dbReference type="Pfam" id="PF13947">
    <property type="entry name" value="GUB_WAK_bind"/>
    <property type="match status" value="1"/>
</dbReference>
<keyword evidence="7" id="KW-1133">Transmembrane helix</keyword>
<evidence type="ECO:0000256" key="1">
    <source>
        <dbReference type="ARBA" id="ARBA00004167"/>
    </source>
</evidence>
<keyword evidence="7" id="KW-0472">Membrane</keyword>
<dbReference type="InterPro" id="IPR032872">
    <property type="entry name" value="WAK_assoc_C"/>
</dbReference>
<dbReference type="Pfam" id="PF14380">
    <property type="entry name" value="WAK_assoc"/>
    <property type="match status" value="1"/>
</dbReference>
<protein>
    <recommendedName>
        <fullName evidence="2">non-specific serine/threonine protein kinase</fullName>
        <ecNumber evidence="2">2.7.11.1</ecNumber>
    </recommendedName>
</protein>
<dbReference type="PANTHER" id="PTHR33138">
    <property type="entry name" value="OS01G0690200 PROTEIN"/>
    <property type="match status" value="1"/>
</dbReference>
<keyword evidence="12" id="KW-1185">Reference proteome</keyword>
<keyword evidence="11" id="KW-0808">Transferase</keyword>
<keyword evidence="3 8" id="KW-0732">Signal</keyword>